<dbReference type="SUPFAM" id="SSF54211">
    <property type="entry name" value="Ribosomal protein S5 domain 2-like"/>
    <property type="match status" value="1"/>
</dbReference>
<dbReference type="InterPro" id="IPR020568">
    <property type="entry name" value="Ribosomal_Su5_D2-typ_SF"/>
</dbReference>
<proteinExistence type="predicted"/>
<evidence type="ECO:0000256" key="6">
    <source>
        <dbReference type="ARBA" id="ARBA00022840"/>
    </source>
</evidence>
<dbReference type="AlphaFoldDB" id="A0A2G9YV86"/>
<dbReference type="PRINTS" id="PR00959">
    <property type="entry name" value="MEVGALKINASE"/>
</dbReference>
<evidence type="ECO:0000259" key="10">
    <source>
        <dbReference type="Pfam" id="PF00288"/>
    </source>
</evidence>
<dbReference type="Proteomes" id="UP000229976">
    <property type="component" value="Unassembled WGS sequence"/>
</dbReference>
<dbReference type="PANTHER" id="PTHR43290:SF2">
    <property type="entry name" value="MEVALONATE KINASE"/>
    <property type="match status" value="1"/>
</dbReference>
<name>A0A2G9YV86_9BACT</name>
<protein>
    <submittedName>
        <fullName evidence="12">Mevalonate kinase</fullName>
    </submittedName>
</protein>
<dbReference type="Pfam" id="PF08544">
    <property type="entry name" value="GHMP_kinases_C"/>
    <property type="match status" value="1"/>
</dbReference>
<sequence length="320" mass="34675">MVKASACGKLMLFGEHAVVYSRPCIVASVDQSMSVILKKRNDDKIILNAPEKNIENYSFPISESSKSHPKEVSFVLMAVSNFFDKYGVRSGLEIKTCSQFSDRFGLGSSSAVTVSAIKGLTELFGIKISKRDLFDLSYKTVIDIQKLGSGFDIASAVYGGVLYFFTGGRVIEPLKIKDLPLVIGYSGVKADTSTLIKKVAGKIKRNPLEINKIFNEIEKIVNLAGIEIEKRNWPKVGELMNLNQNLLKKLGVSTKELDNLIEAALKAGAYGAKLSGAGGGDCMIALADKRKQGQVKKAIEWAGGKVVEAKISTQGVVCIK</sequence>
<dbReference type="GO" id="GO:0005829">
    <property type="term" value="C:cytosol"/>
    <property type="evidence" value="ECO:0007669"/>
    <property type="project" value="TreeGrafter"/>
</dbReference>
<keyword evidence="7" id="KW-0460">Magnesium</keyword>
<dbReference type="GO" id="GO:0004496">
    <property type="term" value="F:mevalonate kinase activity"/>
    <property type="evidence" value="ECO:0007669"/>
    <property type="project" value="InterPro"/>
</dbReference>
<dbReference type="InterPro" id="IPR036554">
    <property type="entry name" value="GHMP_kinase_C_sf"/>
</dbReference>
<evidence type="ECO:0000256" key="5">
    <source>
        <dbReference type="ARBA" id="ARBA00022777"/>
    </source>
</evidence>
<keyword evidence="8" id="KW-0443">Lipid metabolism</keyword>
<dbReference type="Gene3D" id="3.30.230.10">
    <property type="match status" value="1"/>
</dbReference>
<dbReference type="InterPro" id="IPR014721">
    <property type="entry name" value="Ribsml_uS5_D2-typ_fold_subgr"/>
</dbReference>
<evidence type="ECO:0000256" key="7">
    <source>
        <dbReference type="ARBA" id="ARBA00022842"/>
    </source>
</evidence>
<dbReference type="GO" id="GO:0005524">
    <property type="term" value="F:ATP binding"/>
    <property type="evidence" value="ECO:0007669"/>
    <property type="project" value="UniProtKB-KW"/>
</dbReference>
<dbReference type="InterPro" id="IPR006204">
    <property type="entry name" value="GHMP_kinase_N_dom"/>
</dbReference>
<feature type="domain" description="GHMP kinase C-terminal" evidence="11">
    <location>
        <begin position="228"/>
        <end position="299"/>
    </location>
</feature>
<evidence type="ECO:0000256" key="9">
    <source>
        <dbReference type="ARBA" id="ARBA00029438"/>
    </source>
</evidence>
<dbReference type="InterPro" id="IPR006205">
    <property type="entry name" value="Mev_gal_kin"/>
</dbReference>
<dbReference type="Pfam" id="PF00288">
    <property type="entry name" value="GHMP_kinases_N"/>
    <property type="match status" value="1"/>
</dbReference>
<accession>A0A2G9YV86</accession>
<gene>
    <name evidence="12" type="primary">mvk</name>
    <name evidence="12" type="ORF">COX37_00080</name>
</gene>
<dbReference type="SUPFAM" id="SSF55060">
    <property type="entry name" value="GHMP Kinase, C-terminal domain"/>
    <property type="match status" value="1"/>
</dbReference>
<feature type="domain" description="GHMP kinase N-terminal" evidence="10">
    <location>
        <begin position="74"/>
        <end position="160"/>
    </location>
</feature>
<dbReference type="UniPathway" id="UPA00057">
    <property type="reaction ID" value="UER00098"/>
</dbReference>
<comment type="pathway">
    <text evidence="9">Isoprenoid biosynthesis; isopentenyl diphosphate biosynthesis via mevalonate pathway; isopentenyl diphosphate from (R)-mevalonate: step 1/3.</text>
</comment>
<evidence type="ECO:0000313" key="13">
    <source>
        <dbReference type="Proteomes" id="UP000229976"/>
    </source>
</evidence>
<evidence type="ECO:0000259" key="11">
    <source>
        <dbReference type="Pfam" id="PF08544"/>
    </source>
</evidence>
<dbReference type="GO" id="GO:0019287">
    <property type="term" value="P:isopentenyl diphosphate biosynthetic process, mevalonate pathway"/>
    <property type="evidence" value="ECO:0007669"/>
    <property type="project" value="UniProtKB-UniPathway"/>
</dbReference>
<reference evidence="12 13" key="1">
    <citation type="submission" date="2017-09" db="EMBL/GenBank/DDBJ databases">
        <title>Depth-based differentiation of microbial function through sediment-hosted aquifers and enrichment of novel symbionts in the deep terrestrial subsurface.</title>
        <authorList>
            <person name="Probst A.J."/>
            <person name="Ladd B."/>
            <person name="Jarett J.K."/>
            <person name="Geller-Mcgrath D.E."/>
            <person name="Sieber C.M."/>
            <person name="Emerson J.B."/>
            <person name="Anantharaman K."/>
            <person name="Thomas B.C."/>
            <person name="Malmstrom R."/>
            <person name="Stieglmeier M."/>
            <person name="Klingl A."/>
            <person name="Woyke T."/>
            <person name="Ryan C.M."/>
            <person name="Banfield J.F."/>
        </authorList>
    </citation>
    <scope>NUCLEOTIDE SEQUENCE [LARGE SCALE GENOMIC DNA]</scope>
    <source>
        <strain evidence="12">CG23_combo_of_CG06-09_8_20_14_all_39_17</strain>
    </source>
</reference>
<dbReference type="Gene3D" id="3.30.70.890">
    <property type="entry name" value="GHMP kinase, C-terminal domain"/>
    <property type="match status" value="1"/>
</dbReference>
<keyword evidence="1" id="KW-0963">Cytoplasm</keyword>
<evidence type="ECO:0000256" key="1">
    <source>
        <dbReference type="ARBA" id="ARBA00022490"/>
    </source>
</evidence>
<evidence type="ECO:0000313" key="12">
    <source>
        <dbReference type="EMBL" id="PIP23155.1"/>
    </source>
</evidence>
<dbReference type="EMBL" id="PCRO01000002">
    <property type="protein sequence ID" value="PIP23155.1"/>
    <property type="molecule type" value="Genomic_DNA"/>
</dbReference>
<evidence type="ECO:0000256" key="4">
    <source>
        <dbReference type="ARBA" id="ARBA00022741"/>
    </source>
</evidence>
<dbReference type="NCBIfam" id="TIGR00549">
    <property type="entry name" value="mevalon_kin"/>
    <property type="match status" value="1"/>
</dbReference>
<keyword evidence="5 12" id="KW-0418">Kinase</keyword>
<organism evidence="12 13">
    <name type="scientific">Candidatus Nealsonbacteria bacterium CG23_combo_of_CG06-09_8_20_14_all_39_17</name>
    <dbReference type="NCBI Taxonomy" id="1974722"/>
    <lineage>
        <taxon>Bacteria</taxon>
        <taxon>Candidatus Nealsoniibacteriota</taxon>
    </lineage>
</organism>
<comment type="caution">
    <text evidence="12">The sequence shown here is derived from an EMBL/GenBank/DDBJ whole genome shotgun (WGS) entry which is preliminary data.</text>
</comment>
<evidence type="ECO:0000256" key="3">
    <source>
        <dbReference type="ARBA" id="ARBA00022679"/>
    </source>
</evidence>
<dbReference type="PANTHER" id="PTHR43290">
    <property type="entry name" value="MEVALONATE KINASE"/>
    <property type="match status" value="1"/>
</dbReference>
<dbReference type="InterPro" id="IPR013750">
    <property type="entry name" value="GHMP_kinase_C_dom"/>
</dbReference>
<keyword evidence="3" id="KW-0808">Transferase</keyword>
<evidence type="ECO:0000256" key="2">
    <source>
        <dbReference type="ARBA" id="ARBA00022516"/>
    </source>
</evidence>
<keyword evidence="4" id="KW-0547">Nucleotide-binding</keyword>
<keyword evidence="2" id="KW-0444">Lipid biosynthesis</keyword>
<keyword evidence="6" id="KW-0067">ATP-binding</keyword>
<evidence type="ECO:0000256" key="8">
    <source>
        <dbReference type="ARBA" id="ARBA00023098"/>
    </source>
</evidence>